<keyword evidence="1" id="KW-0732">Signal</keyword>
<dbReference type="GO" id="GO:0016811">
    <property type="term" value="F:hydrolase activity, acting on carbon-nitrogen (but not peptide) bonds, in linear amides"/>
    <property type="evidence" value="ECO:0007669"/>
    <property type="project" value="InterPro"/>
</dbReference>
<dbReference type="Gene3D" id="2.60.120.580">
    <property type="entry name" value="Acetamidase/Formamidase-like domains"/>
    <property type="match status" value="1"/>
</dbReference>
<dbReference type="AlphaFoldDB" id="A0A7W6NNT0"/>
<feature type="chain" id="PRO_5031188086" evidence="1">
    <location>
        <begin position="19"/>
        <end position="430"/>
    </location>
</feature>
<dbReference type="InterPro" id="IPR004304">
    <property type="entry name" value="FmdA_AmdA"/>
</dbReference>
<reference evidence="2 3" key="1">
    <citation type="submission" date="2020-08" db="EMBL/GenBank/DDBJ databases">
        <title>Genomic Encyclopedia of Type Strains, Phase IV (KMG-IV): sequencing the most valuable type-strain genomes for metagenomic binning, comparative biology and taxonomic classification.</title>
        <authorList>
            <person name="Goeker M."/>
        </authorList>
    </citation>
    <scope>NUCLEOTIDE SEQUENCE [LARGE SCALE GENOMIC DNA]</scope>
    <source>
        <strain evidence="2 3">DSM 23960</strain>
    </source>
</reference>
<dbReference type="SUPFAM" id="SSF141130">
    <property type="entry name" value="Acetamidase/Formamidase-like"/>
    <property type="match status" value="1"/>
</dbReference>
<organism evidence="2 3">
    <name type="scientific">Brevundimonas lenta</name>
    <dbReference type="NCBI Taxonomy" id="424796"/>
    <lineage>
        <taxon>Bacteria</taxon>
        <taxon>Pseudomonadati</taxon>
        <taxon>Pseudomonadota</taxon>
        <taxon>Alphaproteobacteria</taxon>
        <taxon>Caulobacterales</taxon>
        <taxon>Caulobacteraceae</taxon>
        <taxon>Brevundimonas</taxon>
    </lineage>
</organism>
<evidence type="ECO:0000313" key="3">
    <source>
        <dbReference type="Proteomes" id="UP000529946"/>
    </source>
</evidence>
<name>A0A7W6NNT0_9CAUL</name>
<dbReference type="Gene3D" id="3.10.28.20">
    <property type="entry name" value="Acetamidase/Formamidase-like domains"/>
    <property type="match status" value="1"/>
</dbReference>
<dbReference type="EMBL" id="JACIDM010000001">
    <property type="protein sequence ID" value="MBB4082083.1"/>
    <property type="molecule type" value="Genomic_DNA"/>
</dbReference>
<proteinExistence type="predicted"/>
<dbReference type="Proteomes" id="UP000529946">
    <property type="component" value="Unassembled WGS sequence"/>
</dbReference>
<dbReference type="PANTHER" id="PTHR31891">
    <property type="entry name" value="FORMAMIDASE C869.04-RELATED"/>
    <property type="match status" value="1"/>
</dbReference>
<sequence length="430" mass="45751">MRALVFLGLLMLPTPALASDPETWLIAVDRWGNAEYSEMVIEDDGGVLTGHLGDVPLAGRRQGDLITVSATDSDHNVWRFTATLDGDRLNGSADYPDPNDDDVRATHAVTGRRLELPAGPAPAHLTFEPQTFSNEFTAHREPVLVIRPGDVVSTTTLDSGGVDEHGRTRALYGNPQTGPFYVAGAGPGDVLAVRIHRLKLTRDWADSLDGVVGKAMTTGLAAQATGLGNRVRWRLDREAGTARLENPPERLRDYVVPVRPMLGGLGVAPDFGFAPFSTGDTGRFGGNMDFNGLVEGATVYLPVFQPGALLFLGDGHALQGDGETTQWALETSLAVEFSVEVLPGRPMSSPRIETADRITVIGQAGSLDDALRAATAGMIQWLAQDYGMSVSESSLVLGTAAQYRVVTLAGRNAGMALSLDKSVLAALPRK</sequence>
<evidence type="ECO:0000256" key="1">
    <source>
        <dbReference type="SAM" id="SignalP"/>
    </source>
</evidence>
<protein>
    <submittedName>
        <fullName evidence="2">Acetamidase/formamidase</fullName>
    </submittedName>
</protein>
<gene>
    <name evidence="2" type="ORF">GGR12_000922</name>
</gene>
<dbReference type="RefSeq" id="WP_183203207.1">
    <property type="nucleotide sequence ID" value="NZ_BAAAER010000004.1"/>
</dbReference>
<accession>A0A7W6NNT0</accession>
<feature type="signal peptide" evidence="1">
    <location>
        <begin position="1"/>
        <end position="18"/>
    </location>
</feature>
<evidence type="ECO:0000313" key="2">
    <source>
        <dbReference type="EMBL" id="MBB4082083.1"/>
    </source>
</evidence>
<dbReference type="Pfam" id="PF03069">
    <property type="entry name" value="FmdA_AmdA"/>
    <property type="match status" value="1"/>
</dbReference>
<comment type="caution">
    <text evidence="2">The sequence shown here is derived from an EMBL/GenBank/DDBJ whole genome shotgun (WGS) entry which is preliminary data.</text>
</comment>
<keyword evidence="3" id="KW-1185">Reference proteome</keyword>
<dbReference type="PANTHER" id="PTHR31891:SF1">
    <property type="entry name" value="FORMAMIDASE C869.04-RELATED"/>
    <property type="match status" value="1"/>
</dbReference>